<keyword evidence="2" id="KW-0614">Plasmid</keyword>
<gene>
    <name evidence="2" type="ORF">LC20004_14635</name>
</gene>
<dbReference type="RefSeq" id="WP_056980449.1">
    <property type="nucleotide sequence ID" value="NZ_AZDC01000131.1"/>
</dbReference>
<dbReference type="Pfam" id="PF00215">
    <property type="entry name" value="OMPdecase"/>
    <property type="match status" value="1"/>
</dbReference>
<evidence type="ECO:0000313" key="2">
    <source>
        <dbReference type="EMBL" id="ATO45163.1"/>
    </source>
</evidence>
<dbReference type="OrthoDB" id="43475at2"/>
<keyword evidence="1" id="KW-0456">Lyase</keyword>
<name>A0A2D1KSQ4_9LACO</name>
<evidence type="ECO:0000313" key="3">
    <source>
        <dbReference type="Proteomes" id="UP000223559"/>
    </source>
</evidence>
<protein>
    <submittedName>
        <fullName evidence="2">3-hexulose-6-phosphate synthase</fullName>
    </submittedName>
</protein>
<reference evidence="2 3" key="1">
    <citation type="submission" date="2016-10" db="EMBL/GenBank/DDBJ databases">
        <title>The whole genome sequencing and assembly of L. cotyniformis subsp. torquens DSM 20004 strain.</title>
        <authorList>
            <person name="Park M.-K."/>
            <person name="Lee Y.-J."/>
            <person name="Yi H."/>
            <person name="Bahn Y.-S."/>
            <person name="Kim J.F."/>
            <person name="Lee D.-W."/>
        </authorList>
    </citation>
    <scope>NUCLEOTIDE SEQUENCE [LARGE SCALE GENOMIC DNA]</scope>
    <source>
        <strain evidence="2 3">DSM 20004</strain>
        <plasmid evidence="2 3">pLDW-5</plasmid>
    </source>
</reference>
<accession>A0A2D1KSQ4</accession>
<dbReference type="SMART" id="SM00934">
    <property type="entry name" value="OMPdecase"/>
    <property type="match status" value="1"/>
</dbReference>
<geneLocation type="plasmid" evidence="2 3">
    <name>pLDW-5</name>
</geneLocation>
<dbReference type="KEGG" id="lcy:LC20004_14635"/>
<dbReference type="GO" id="GO:0006207">
    <property type="term" value="P:'de novo' pyrimidine nucleobase biosynthetic process"/>
    <property type="evidence" value="ECO:0007669"/>
    <property type="project" value="InterPro"/>
</dbReference>
<dbReference type="InterPro" id="IPR001754">
    <property type="entry name" value="OMPdeCOase_dom"/>
</dbReference>
<dbReference type="SUPFAM" id="SSF51366">
    <property type="entry name" value="Ribulose-phoshate binding barrel"/>
    <property type="match status" value="1"/>
</dbReference>
<dbReference type="EMBL" id="CP017699">
    <property type="protein sequence ID" value="ATO45163.1"/>
    <property type="molecule type" value="Genomic_DNA"/>
</dbReference>
<organism evidence="2 3">
    <name type="scientific">Loigolactobacillus coryniformis subsp. torquens DSM 20004 = KCTC 3535</name>
    <dbReference type="NCBI Taxonomy" id="1423822"/>
    <lineage>
        <taxon>Bacteria</taxon>
        <taxon>Bacillati</taxon>
        <taxon>Bacillota</taxon>
        <taxon>Bacilli</taxon>
        <taxon>Lactobacillales</taxon>
        <taxon>Lactobacillaceae</taxon>
        <taxon>Loigolactobacillus</taxon>
    </lineage>
</organism>
<keyword evidence="3" id="KW-1185">Reference proteome</keyword>
<proteinExistence type="predicted"/>
<dbReference type="AlphaFoldDB" id="A0A2D1KSQ4"/>
<dbReference type="GO" id="GO:0033982">
    <property type="term" value="F:3-dehydro-L-gulonate-6-phosphate decarboxylase activity"/>
    <property type="evidence" value="ECO:0007669"/>
    <property type="project" value="TreeGrafter"/>
</dbReference>
<dbReference type="GO" id="GO:0019854">
    <property type="term" value="P:L-ascorbic acid catabolic process"/>
    <property type="evidence" value="ECO:0007669"/>
    <property type="project" value="TreeGrafter"/>
</dbReference>
<dbReference type="InterPro" id="IPR013785">
    <property type="entry name" value="Aldolase_TIM"/>
</dbReference>
<dbReference type="PANTHER" id="PTHR35039:SF3">
    <property type="entry name" value="3-KETO-L-GULONATE-6-PHOSPHATE DECARBOXYLASE SGBH-RELATED"/>
    <property type="match status" value="1"/>
</dbReference>
<sequence length="211" mass="22886">MKLQAAIDRVTLDDALVLAKKLDPIVDIIELGTSLVKDYGLVTLRNHPLNLKHAQLLLDLKTNDEGAYEFTQGFKTEADILTAMAASSRQTLDQVYDVTMQQGKQILIDLLEVDDQRIEQIADLDHAIFGLHHSKDAGAGFDAVGTVAHFHERFPQIKHVAVAGGIDLDQAKALANQGIADTIIVGGKISGADDPLTAAKTFMEAIHNDIN</sequence>
<dbReference type="PANTHER" id="PTHR35039">
    <property type="entry name" value="3-KETO-L-GULONATE-6-PHOSPHATE DECARBOXYLASE SGBH-RELATED"/>
    <property type="match status" value="1"/>
</dbReference>
<dbReference type="InterPro" id="IPR011060">
    <property type="entry name" value="RibuloseP-bd_barrel"/>
</dbReference>
<dbReference type="Gene3D" id="3.20.20.70">
    <property type="entry name" value="Aldolase class I"/>
    <property type="match status" value="1"/>
</dbReference>
<evidence type="ECO:0000256" key="1">
    <source>
        <dbReference type="ARBA" id="ARBA00023239"/>
    </source>
</evidence>
<dbReference type="Proteomes" id="UP000223559">
    <property type="component" value="Plasmid pLDW-5"/>
</dbReference>
<dbReference type="GO" id="GO:0004590">
    <property type="term" value="F:orotidine-5'-phosphate decarboxylase activity"/>
    <property type="evidence" value="ECO:0007669"/>
    <property type="project" value="InterPro"/>
</dbReference>